<reference evidence="1" key="1">
    <citation type="submission" date="2021-06" db="EMBL/GenBank/DDBJ databases">
        <authorList>
            <person name="Kallberg Y."/>
            <person name="Tangrot J."/>
            <person name="Rosling A."/>
        </authorList>
    </citation>
    <scope>NUCLEOTIDE SEQUENCE</scope>
    <source>
        <strain evidence="1">AU212A</strain>
    </source>
</reference>
<keyword evidence="2" id="KW-1185">Reference proteome</keyword>
<sequence>IREAAKNYLILQQELNNSLQLVKELLNTKDINQLFDTILKLDQTILKTDKTWKSVKNKKCEKKECNICEPIRLPQDIFDQIHHFPDPIPGKDDHYASLDYVYTQRAKNVGVTVMCSECERWRLFYSKQKLNEQEKKLLLAFLDTIEYSCRSSFYNAENLFGIQKQISLQPINELELENNSESEFVVTRLKSKGKKRVSSEIESSNSKHIGNNTDDSLNQNMQYSDSEIWENLFYTNTDINSELIDSKKSSNNSEFTYSEENDYYNDDKLANSKVNVDDSSESIINELISSEESNYDNNELANCKVNDNNSSESINNELVNSEESDYDSETKSLSSLDADKTMIKQLFEKVFINDGLTCNSPMKKAYYSAQIFSLLCFNCGDTDIVTPILATQYPLCTECTQKGVKTPTRGKSLKFIARIHKNKKKLVQK</sequence>
<comment type="caution">
    <text evidence="1">The sequence shown here is derived from an EMBL/GenBank/DDBJ whole genome shotgun (WGS) entry which is preliminary data.</text>
</comment>
<organism evidence="1 2">
    <name type="scientific">Scutellospora calospora</name>
    <dbReference type="NCBI Taxonomy" id="85575"/>
    <lineage>
        <taxon>Eukaryota</taxon>
        <taxon>Fungi</taxon>
        <taxon>Fungi incertae sedis</taxon>
        <taxon>Mucoromycota</taxon>
        <taxon>Glomeromycotina</taxon>
        <taxon>Glomeromycetes</taxon>
        <taxon>Diversisporales</taxon>
        <taxon>Gigasporaceae</taxon>
        <taxon>Scutellospora</taxon>
    </lineage>
</organism>
<feature type="non-terminal residue" evidence="1">
    <location>
        <position position="1"/>
    </location>
</feature>
<evidence type="ECO:0000313" key="1">
    <source>
        <dbReference type="EMBL" id="CAG8521911.1"/>
    </source>
</evidence>
<evidence type="ECO:0000313" key="2">
    <source>
        <dbReference type="Proteomes" id="UP000789860"/>
    </source>
</evidence>
<proteinExistence type="predicted"/>
<protein>
    <submittedName>
        <fullName evidence="1">9324_t:CDS:1</fullName>
    </submittedName>
</protein>
<accession>A0ACA9LCY7</accession>
<gene>
    <name evidence="1" type="ORF">SCALOS_LOCUS4104</name>
</gene>
<dbReference type="Proteomes" id="UP000789860">
    <property type="component" value="Unassembled WGS sequence"/>
</dbReference>
<dbReference type="EMBL" id="CAJVPM010005253">
    <property type="protein sequence ID" value="CAG8521911.1"/>
    <property type="molecule type" value="Genomic_DNA"/>
</dbReference>
<name>A0ACA9LCY7_9GLOM</name>